<organism evidence="2 3">
    <name type="scientific">Phyllosticta capitalensis</name>
    <dbReference type="NCBI Taxonomy" id="121624"/>
    <lineage>
        <taxon>Eukaryota</taxon>
        <taxon>Fungi</taxon>
        <taxon>Dikarya</taxon>
        <taxon>Ascomycota</taxon>
        <taxon>Pezizomycotina</taxon>
        <taxon>Dothideomycetes</taxon>
        <taxon>Dothideomycetes incertae sedis</taxon>
        <taxon>Botryosphaeriales</taxon>
        <taxon>Phyllostictaceae</taxon>
        <taxon>Phyllosticta</taxon>
    </lineage>
</organism>
<evidence type="ECO:0000313" key="2">
    <source>
        <dbReference type="EMBL" id="KAK8228998.1"/>
    </source>
</evidence>
<evidence type="ECO:0000313" key="3">
    <source>
        <dbReference type="Proteomes" id="UP001492380"/>
    </source>
</evidence>
<gene>
    <name evidence="2" type="ORF">HDK90DRAFT_468499</name>
</gene>
<evidence type="ECO:0000256" key="1">
    <source>
        <dbReference type="SAM" id="MobiDB-lite"/>
    </source>
</evidence>
<feature type="region of interest" description="Disordered" evidence="1">
    <location>
        <begin position="302"/>
        <end position="387"/>
    </location>
</feature>
<dbReference type="EMBL" id="JBBWRZ010000009">
    <property type="protein sequence ID" value="KAK8228998.1"/>
    <property type="molecule type" value="Genomic_DNA"/>
</dbReference>
<keyword evidence="3" id="KW-1185">Reference proteome</keyword>
<name>A0ABR1YG20_9PEZI</name>
<accession>A0ABR1YG20</accession>
<comment type="caution">
    <text evidence="2">The sequence shown here is derived from an EMBL/GenBank/DDBJ whole genome shotgun (WGS) entry which is preliminary data.</text>
</comment>
<sequence>MLQSRNQEMDLDPRYTRDAHIIEIIWNATRDHGQPTELSWDLQLEYGCNRYTTYARAGEAVNKCCGNCSPCDSKDRAWEWIEKAVNGGGIWKSEPIWRAFIQRFHTREEYPPCCDRDFCSFETPSAPSAEMIEKEREAEKRWKAADEKRKAYNERIKSKFKDPRYFRDAHVIDIIFDKTRAHGLPIELPFELNIDRPHRRDSRMAVVACCYGFGRHESKTNCDLKERAWERIFAAVDRGGIWTSEGFWRAFLRRFLNKEYPPWCDRIAAIWEAELNFAQEVTAEGDQNYNPKLDEFRRVVESVTQEPERRNDTVVQERKNMESTTQGRHKRKKAAAAYQRPRQRSLYRGPIKSLGRRERDDLPQRDHPPLSTQESAEEVARRRAEEY</sequence>
<feature type="compositionally biased region" description="Basic and acidic residues" evidence="1">
    <location>
        <begin position="355"/>
        <end position="368"/>
    </location>
</feature>
<feature type="compositionally biased region" description="Basic and acidic residues" evidence="1">
    <location>
        <begin position="378"/>
        <end position="387"/>
    </location>
</feature>
<protein>
    <submittedName>
        <fullName evidence="2">Uncharacterized protein</fullName>
    </submittedName>
</protein>
<dbReference type="Proteomes" id="UP001492380">
    <property type="component" value="Unassembled WGS sequence"/>
</dbReference>
<feature type="compositionally biased region" description="Basic and acidic residues" evidence="1">
    <location>
        <begin position="302"/>
        <end position="321"/>
    </location>
</feature>
<proteinExistence type="predicted"/>
<reference evidence="2 3" key="1">
    <citation type="submission" date="2024-04" db="EMBL/GenBank/DDBJ databases">
        <title>Phyllosticta paracitricarpa is synonymous to the EU quarantine fungus P. citricarpa based on phylogenomic analyses.</title>
        <authorList>
            <consortium name="Lawrence Berkeley National Laboratory"/>
            <person name="Van Ingen-Buijs V.A."/>
            <person name="Van Westerhoven A.C."/>
            <person name="Haridas S."/>
            <person name="Skiadas P."/>
            <person name="Martin F."/>
            <person name="Groenewald J.Z."/>
            <person name="Crous P.W."/>
            <person name="Seidl M.F."/>
        </authorList>
    </citation>
    <scope>NUCLEOTIDE SEQUENCE [LARGE SCALE GENOMIC DNA]</scope>
    <source>
        <strain evidence="2 3">CBS 123374</strain>
    </source>
</reference>